<reference evidence="2" key="2">
    <citation type="submission" date="2019-02" db="EMBL/GenBank/DDBJ databases">
        <title>Granulicella sibirica sp. nov., a psychrotolerant acidobacterium isolated from an organic soil layer in forested tundra, West Siberia.</title>
        <authorList>
            <person name="Oshkin I.Y."/>
            <person name="Kulichevskaya I.S."/>
            <person name="Rijpstra W.I.C."/>
            <person name="Sinninghe Damste J.S."/>
            <person name="Rakitin A.L."/>
            <person name="Ravin N.V."/>
            <person name="Dedysh S.N."/>
        </authorList>
    </citation>
    <scope>NUCLEOTIDE SEQUENCE [LARGE SCALE GENOMIC DNA]</scope>
    <source>
        <strain evidence="2">AF10</strain>
    </source>
</reference>
<sequence>MRIATIRVTNDMERFSSEKQTGLQDVLVKERSATGSSY</sequence>
<evidence type="ECO:0000313" key="1">
    <source>
        <dbReference type="EMBL" id="RXH57603.1"/>
    </source>
</evidence>
<accession>A0A4Q0T1Y8</accession>
<dbReference type="EMBL" id="RDSM01000001">
    <property type="protein sequence ID" value="RXH57603.1"/>
    <property type="molecule type" value="Genomic_DNA"/>
</dbReference>
<keyword evidence="2" id="KW-1185">Reference proteome</keyword>
<reference evidence="1 2" key="1">
    <citation type="submission" date="2018-11" db="EMBL/GenBank/DDBJ databases">
        <authorList>
            <person name="Mardanov A.V."/>
            <person name="Ravin N.V."/>
            <person name="Dedysh S.N."/>
        </authorList>
    </citation>
    <scope>NUCLEOTIDE SEQUENCE [LARGE SCALE GENOMIC DNA]</scope>
    <source>
        <strain evidence="1 2">AF10</strain>
    </source>
</reference>
<dbReference type="AlphaFoldDB" id="A0A4Q0T1Y8"/>
<organism evidence="1 2">
    <name type="scientific">Granulicella sibirica</name>
    <dbReference type="NCBI Taxonomy" id="2479048"/>
    <lineage>
        <taxon>Bacteria</taxon>
        <taxon>Pseudomonadati</taxon>
        <taxon>Acidobacteriota</taxon>
        <taxon>Terriglobia</taxon>
        <taxon>Terriglobales</taxon>
        <taxon>Acidobacteriaceae</taxon>
        <taxon>Granulicella</taxon>
    </lineage>
</organism>
<evidence type="ECO:0000313" key="2">
    <source>
        <dbReference type="Proteomes" id="UP000289437"/>
    </source>
</evidence>
<protein>
    <submittedName>
        <fullName evidence="1">Uncharacterized protein</fullName>
    </submittedName>
</protein>
<name>A0A4Q0T1Y8_9BACT</name>
<comment type="caution">
    <text evidence="1">The sequence shown here is derived from an EMBL/GenBank/DDBJ whole genome shotgun (WGS) entry which is preliminary data.</text>
</comment>
<dbReference type="Proteomes" id="UP000289437">
    <property type="component" value="Unassembled WGS sequence"/>
</dbReference>
<proteinExistence type="predicted"/>
<gene>
    <name evidence="1" type="ORF">GRAN_0913</name>
</gene>